<feature type="repeat" description="WD" evidence="3">
    <location>
        <begin position="621"/>
        <end position="655"/>
    </location>
</feature>
<dbReference type="PANTHER" id="PTHR44464">
    <property type="entry name" value="WD REPEAT-CONTAINING PROTEIN 17"/>
    <property type="match status" value="1"/>
</dbReference>
<dbReference type="InterPro" id="IPR011047">
    <property type="entry name" value="Quinoprotein_ADH-like_sf"/>
</dbReference>
<sequence length="1266" mass="140851">MTSKIRQVGLVTAGCQPWNNNMVSGCGPTFAYCATLAVYIYQYDSAYEEYKLTSINASHSKTILSLSWNMGNGDVFATGGADHLICVWDVKKRKCITKLENTQCYPRCICWIPDKKQSTSLAFSGQQGPIHIWDTISNSVTSLDATNGFDCHISLFKWHHTDPKKFVVGHSDGSLSLFLSGKRNKHCLRPSEESNTGDVDPVLAVLWDPLSSDYLLVSRKVSGMQLVDTNSLSVITEFMMPSKMISTKSLSWVDSAPGMFITGDQEAGVLRLWSVSHSSPLESIKLKATGFHCLHALDTMHSQPSQDLQKRTSNLEVSRNRLGSTASNQAYSVPPAHVVCTFADGGVGLYNLQHKKWNFLREQAHIETIFDCKFKPDNPKILATGSFDGTAKLWSVDDLTTIQTTNGNEGVIYSVSWAPADLNCLACGTRKRGVFIWDLNQGKVIRRFKEHGQHPVYCVAWNQRDSHRLASCSSDGYCVVRRMDGEELKRFQHPDEAVGCDWSIVDKDLLATGCQDGIVRVWNMLAKNNSHYRALKGHTSRVFHVRWHPLIRNLLASGSDDTTIRVWEVESETCYALLEGHTSSVRGLCWNHEIAYLLTSGSWDSTLRLWDVRDKKCIETVDDHGADVYGLTTHPNNPFTIATSSRDSTVRIWSLGGVTESLFLRVLAGEPVDSIVTTPDDNMKPGSALKLSGNMSRHITSLLREKKNSDFVKLRWFSELFCSSRGLENLWDLVCTCRGQRESTLSQSYRKGILHTKHLTKYKAAEAQECEREVAQHKPGLRHKERSLMRSADLHLKLGNIRRHCEILVELGDWERAISLAPGVSISFWASLTEKYATVLESERDKDATAFHIASGKVREAVRFITSQGDLQDALIVAQSAQEGNTPHVTATEEIHNGDVTSEHESYDDLVSECCDHLSSRYFHKSSPYSAASVHLANDDFHSAIDCLIRSNELALALCLSKNLKGSSNRSVIPARLLARKLESLKMPDIAIKLLKTFDPPVPKSDWSAIHDVCARCDVTDPDTKTRLHQAAGLPSPSECKDRAVSHQSNGDLSDAMRYHVLSGESQTGLELAIQLFTARFKEDANWTVDAVMLDLAASFAVRTSVLKQQKNKTLRTKLLAIAAYFGALLAVRRQYDSIVKPLFVHAKSLVQLSQSFDPHFPLSPSNVHEELQAWLDKSDNDVATRLRHRAGEETHPSMTGITVVDSSDFPSHSNTAMSTISGKKISGAPFILDDGRSVLSINEAIMWAKVNQFSPTSSGERICPF</sequence>
<evidence type="ECO:0000256" key="2">
    <source>
        <dbReference type="ARBA" id="ARBA00022737"/>
    </source>
</evidence>
<dbReference type="PROSITE" id="PS50082">
    <property type="entry name" value="WD_REPEATS_2"/>
    <property type="match status" value="6"/>
</dbReference>
<dbReference type="PROSITE" id="PS00678">
    <property type="entry name" value="WD_REPEATS_1"/>
    <property type="match status" value="2"/>
</dbReference>
<keyword evidence="2" id="KW-0677">Repeat</keyword>
<evidence type="ECO:0000313" key="5">
    <source>
        <dbReference type="EMBL" id="CAB3267685.1"/>
    </source>
</evidence>
<evidence type="ECO:0000256" key="3">
    <source>
        <dbReference type="PROSITE-ProRule" id="PRU00221"/>
    </source>
</evidence>
<dbReference type="Pfam" id="PF00400">
    <property type="entry name" value="WD40"/>
    <property type="match status" value="7"/>
</dbReference>
<proteinExistence type="evidence at transcript level"/>
<dbReference type="CDD" id="cd00200">
    <property type="entry name" value="WD40"/>
    <property type="match status" value="1"/>
</dbReference>
<name>A0A6F9DXU0_9ASCI</name>
<gene>
    <name evidence="5" type="primary">Wdr17</name>
</gene>
<feature type="repeat" description="WD" evidence="3">
    <location>
        <begin position="405"/>
        <end position="447"/>
    </location>
</feature>
<feature type="region of interest" description="Disordered" evidence="4">
    <location>
        <begin position="1029"/>
        <end position="1049"/>
    </location>
</feature>
<dbReference type="PROSITE" id="PS51257">
    <property type="entry name" value="PROKAR_LIPOPROTEIN"/>
    <property type="match status" value="1"/>
</dbReference>
<evidence type="ECO:0000256" key="4">
    <source>
        <dbReference type="SAM" id="MobiDB-lite"/>
    </source>
</evidence>
<accession>A0A6F9DXU0</accession>
<dbReference type="PANTHER" id="PTHR44464:SF1">
    <property type="entry name" value="WD REPEAT-CONTAINING PROTEIN 17"/>
    <property type="match status" value="1"/>
</dbReference>
<feature type="repeat" description="WD" evidence="3">
    <location>
        <begin position="56"/>
        <end position="98"/>
    </location>
</feature>
<dbReference type="InterPro" id="IPR015943">
    <property type="entry name" value="WD40/YVTN_repeat-like_dom_sf"/>
</dbReference>
<dbReference type="PROSITE" id="PS50294">
    <property type="entry name" value="WD_REPEATS_REGION"/>
    <property type="match status" value="5"/>
</dbReference>
<feature type="repeat" description="WD" evidence="3">
    <location>
        <begin position="535"/>
        <end position="577"/>
    </location>
</feature>
<feature type="repeat" description="WD" evidence="3">
    <location>
        <begin position="362"/>
        <end position="404"/>
    </location>
</feature>
<dbReference type="AlphaFoldDB" id="A0A6F9DXU0"/>
<dbReference type="InterPro" id="IPR019775">
    <property type="entry name" value="WD40_repeat_CS"/>
</dbReference>
<protein>
    <submittedName>
        <fullName evidence="5">WD repeat-containing protein 17</fullName>
    </submittedName>
</protein>
<reference evidence="5" key="1">
    <citation type="submission" date="2020-04" db="EMBL/GenBank/DDBJ databases">
        <authorList>
            <person name="Neveu A P."/>
        </authorList>
    </citation>
    <scope>NUCLEOTIDE SEQUENCE</scope>
    <source>
        <tissue evidence="5">Whole embryo</tissue>
    </source>
</reference>
<keyword evidence="1 3" id="KW-0853">WD repeat</keyword>
<feature type="repeat" description="WD" evidence="3">
    <location>
        <begin position="578"/>
        <end position="620"/>
    </location>
</feature>
<evidence type="ECO:0000256" key="1">
    <source>
        <dbReference type="ARBA" id="ARBA00022574"/>
    </source>
</evidence>
<dbReference type="InterPro" id="IPR020472">
    <property type="entry name" value="WD40_PAC1"/>
</dbReference>
<dbReference type="SMART" id="SM00320">
    <property type="entry name" value="WD40"/>
    <property type="match status" value="11"/>
</dbReference>
<dbReference type="Gene3D" id="2.130.10.10">
    <property type="entry name" value="YVTN repeat-like/Quinoprotein amine dehydrogenase"/>
    <property type="match status" value="3"/>
</dbReference>
<dbReference type="SUPFAM" id="SSF50998">
    <property type="entry name" value="Quinoprotein alcohol dehydrogenase-like"/>
    <property type="match status" value="2"/>
</dbReference>
<organism evidence="5">
    <name type="scientific">Phallusia mammillata</name>
    <dbReference type="NCBI Taxonomy" id="59560"/>
    <lineage>
        <taxon>Eukaryota</taxon>
        <taxon>Metazoa</taxon>
        <taxon>Chordata</taxon>
        <taxon>Tunicata</taxon>
        <taxon>Ascidiacea</taxon>
        <taxon>Phlebobranchia</taxon>
        <taxon>Ascidiidae</taxon>
        <taxon>Phallusia</taxon>
    </lineage>
</organism>
<dbReference type="InterPro" id="IPR001680">
    <property type="entry name" value="WD40_rpt"/>
</dbReference>
<dbReference type="PRINTS" id="PR00320">
    <property type="entry name" value="GPROTEINBRPT"/>
</dbReference>
<dbReference type="EMBL" id="LR791823">
    <property type="protein sequence ID" value="CAB3267685.1"/>
    <property type="molecule type" value="mRNA"/>
</dbReference>